<protein>
    <recommendedName>
        <fullName evidence="4">Lipoprotein</fullName>
    </recommendedName>
</protein>
<reference evidence="2 3" key="1">
    <citation type="submission" date="2018-04" db="EMBL/GenBank/DDBJ databases">
        <title>Genome sequencing of Flavobacterium sp. HYN0048.</title>
        <authorList>
            <person name="Yi H."/>
            <person name="Baek C."/>
        </authorList>
    </citation>
    <scope>NUCLEOTIDE SEQUENCE [LARGE SCALE GENOMIC DNA]</scope>
    <source>
        <strain evidence="2 3">HYN0048</strain>
    </source>
</reference>
<organism evidence="2 3">
    <name type="scientific">Flavobacterium magnum</name>
    <dbReference type="NCBI Taxonomy" id="2162713"/>
    <lineage>
        <taxon>Bacteria</taxon>
        <taxon>Pseudomonadati</taxon>
        <taxon>Bacteroidota</taxon>
        <taxon>Flavobacteriia</taxon>
        <taxon>Flavobacteriales</taxon>
        <taxon>Flavobacteriaceae</taxon>
        <taxon>Flavobacterium</taxon>
    </lineage>
</organism>
<dbReference type="AlphaFoldDB" id="A0A2S0RGJ1"/>
<gene>
    <name evidence="2" type="ORF">HYN48_11430</name>
</gene>
<dbReference type="PROSITE" id="PS51257">
    <property type="entry name" value="PROKAR_LIPOPROTEIN"/>
    <property type="match status" value="1"/>
</dbReference>
<dbReference type="RefSeq" id="WP_108371831.1">
    <property type="nucleotide sequence ID" value="NZ_CP028811.1"/>
</dbReference>
<evidence type="ECO:0000313" key="3">
    <source>
        <dbReference type="Proteomes" id="UP000244193"/>
    </source>
</evidence>
<keyword evidence="1" id="KW-0732">Signal</keyword>
<keyword evidence="3" id="KW-1185">Reference proteome</keyword>
<evidence type="ECO:0008006" key="4">
    <source>
        <dbReference type="Google" id="ProtNLM"/>
    </source>
</evidence>
<proteinExistence type="predicted"/>
<dbReference type="Proteomes" id="UP000244193">
    <property type="component" value="Chromosome"/>
</dbReference>
<dbReference type="EMBL" id="CP028811">
    <property type="protein sequence ID" value="AWA30649.1"/>
    <property type="molecule type" value="Genomic_DNA"/>
</dbReference>
<name>A0A2S0RGJ1_9FLAO</name>
<feature type="chain" id="PRO_5015763710" description="Lipoprotein" evidence="1">
    <location>
        <begin position="22"/>
        <end position="267"/>
    </location>
</feature>
<accession>A0A2S0RGJ1</accession>
<sequence>MKNKMLLLAAAFGLLASCSNSDDSSGPVTETDYMPITANNYWVYDVSGTNNISGRDSLYVGNDTVISANTYKKLRTLALPTGFFSNSLRNNAVREANGKLYLTGNAGLNFGDALPVEVAVSDLVIFDKNAAANQQLGMVSGTLQQDVQGFPVTINYTLKSVADGDMATFTAPDTTVYTDVKKVKTILNLTISASFGGFPFNIMPTQDVVTSTQYYAEGIGMVYANTDVNYQLADLSLLQIELPIPQSGSQNIKEVLDTYFIAQLTTN</sequence>
<dbReference type="OrthoDB" id="1435518at2"/>
<feature type="signal peptide" evidence="1">
    <location>
        <begin position="1"/>
        <end position="21"/>
    </location>
</feature>
<evidence type="ECO:0000313" key="2">
    <source>
        <dbReference type="EMBL" id="AWA30649.1"/>
    </source>
</evidence>
<evidence type="ECO:0000256" key="1">
    <source>
        <dbReference type="SAM" id="SignalP"/>
    </source>
</evidence>
<dbReference type="KEGG" id="fmg:HYN48_11430"/>